<feature type="region of interest" description="Disordered" evidence="1">
    <location>
        <begin position="111"/>
        <end position="132"/>
    </location>
</feature>
<dbReference type="AlphaFoldDB" id="A0A444PXC5"/>
<dbReference type="Proteomes" id="UP000288547">
    <property type="component" value="Unassembled WGS sequence"/>
</dbReference>
<comment type="caution">
    <text evidence="3">The sequence shown here is derived from an EMBL/GenBank/DDBJ whole genome shotgun (WGS) entry which is preliminary data.</text>
</comment>
<evidence type="ECO:0000256" key="1">
    <source>
        <dbReference type="SAM" id="MobiDB-lite"/>
    </source>
</evidence>
<gene>
    <name evidence="3" type="ORF">ELQ90_00715</name>
</gene>
<keyword evidence="4" id="KW-1185">Reference proteome</keyword>
<keyword evidence="2" id="KW-1133">Transmembrane helix</keyword>
<proteinExistence type="predicted"/>
<accession>A0A444PXC5</accession>
<evidence type="ECO:0000313" key="3">
    <source>
        <dbReference type="EMBL" id="RWZ52514.1"/>
    </source>
</evidence>
<evidence type="ECO:0000313" key="4">
    <source>
        <dbReference type="Proteomes" id="UP000288547"/>
    </source>
</evidence>
<feature type="transmembrane region" description="Helical" evidence="2">
    <location>
        <begin position="34"/>
        <end position="51"/>
    </location>
</feature>
<organism evidence="3 4">
    <name type="scientific">Labedella phragmitis</name>
    <dbReference type="NCBI Taxonomy" id="2498849"/>
    <lineage>
        <taxon>Bacteria</taxon>
        <taxon>Bacillati</taxon>
        <taxon>Actinomycetota</taxon>
        <taxon>Actinomycetes</taxon>
        <taxon>Micrococcales</taxon>
        <taxon>Microbacteriaceae</taxon>
        <taxon>Labedella</taxon>
    </lineage>
</organism>
<dbReference type="RefSeq" id="WP_128493357.1">
    <property type="nucleotide sequence ID" value="NZ_RZNB01000001.1"/>
</dbReference>
<sequence length="132" mass="14156">MISEFVSSPVGAYVLSFVLAVAMGLVAAERGIRAWLTTVLVTIVFIAVASTRMTDAVFAAPLYVTTIGVTAILVTMVELRASPLLVSEPLWRKVLLVAVREGAVRAAAELDERDRATDSARDAQPEAARRRA</sequence>
<reference evidence="3 4" key="1">
    <citation type="submission" date="2018-12" db="EMBL/GenBank/DDBJ databases">
        <authorList>
            <person name="Li F."/>
        </authorList>
    </citation>
    <scope>NUCLEOTIDE SEQUENCE [LARGE SCALE GENOMIC DNA]</scope>
    <source>
        <strain evidence="3 4">11W25H-1</strain>
    </source>
</reference>
<keyword evidence="2" id="KW-0812">Transmembrane</keyword>
<feature type="transmembrane region" description="Helical" evidence="2">
    <location>
        <begin position="6"/>
        <end position="27"/>
    </location>
</feature>
<evidence type="ECO:0000256" key="2">
    <source>
        <dbReference type="SAM" id="Phobius"/>
    </source>
</evidence>
<dbReference type="EMBL" id="RZNB01000001">
    <property type="protein sequence ID" value="RWZ52514.1"/>
    <property type="molecule type" value="Genomic_DNA"/>
</dbReference>
<protein>
    <submittedName>
        <fullName evidence="3">Uncharacterized protein</fullName>
    </submittedName>
</protein>
<name>A0A444PXC5_9MICO</name>
<dbReference type="OrthoDB" id="9945657at2"/>
<feature type="transmembrane region" description="Helical" evidence="2">
    <location>
        <begin position="57"/>
        <end position="77"/>
    </location>
</feature>
<keyword evidence="2" id="KW-0472">Membrane</keyword>